<comment type="subcellular location">
    <subcellularLocation>
        <location evidence="1">Cell outer membrane</location>
    </subcellularLocation>
</comment>
<evidence type="ECO:0000259" key="5">
    <source>
        <dbReference type="PROSITE" id="PS51123"/>
    </source>
</evidence>
<dbReference type="InterPro" id="IPR011659">
    <property type="entry name" value="WD40"/>
</dbReference>
<dbReference type="SUPFAM" id="SSF48452">
    <property type="entry name" value="TPR-like"/>
    <property type="match status" value="1"/>
</dbReference>
<dbReference type="SUPFAM" id="SSF103088">
    <property type="entry name" value="OmpA-like"/>
    <property type="match status" value="1"/>
</dbReference>
<evidence type="ECO:0000256" key="4">
    <source>
        <dbReference type="PROSITE-ProRule" id="PRU00473"/>
    </source>
</evidence>
<dbReference type="PROSITE" id="PS01068">
    <property type="entry name" value="OMPA_1"/>
    <property type="match status" value="1"/>
</dbReference>
<comment type="caution">
    <text evidence="6">The sequence shown here is derived from an EMBL/GenBank/DDBJ whole genome shotgun (WGS) entry which is preliminary data.</text>
</comment>
<dbReference type="PROSITE" id="PS51123">
    <property type="entry name" value="OMPA_2"/>
    <property type="match status" value="1"/>
</dbReference>
<dbReference type="RefSeq" id="WP_169660447.1">
    <property type="nucleotide sequence ID" value="NZ_JABANE010000146.1"/>
</dbReference>
<dbReference type="InterPro" id="IPR036737">
    <property type="entry name" value="OmpA-like_sf"/>
</dbReference>
<keyword evidence="3" id="KW-0998">Cell outer membrane</keyword>
<keyword evidence="7" id="KW-1185">Reference proteome</keyword>
<accession>A0A7X9XCZ3</accession>
<proteinExistence type="predicted"/>
<name>A0A7X9XCZ3_9BACT</name>
<dbReference type="InterPro" id="IPR006690">
    <property type="entry name" value="OMPA-like_CS"/>
</dbReference>
<dbReference type="InterPro" id="IPR011990">
    <property type="entry name" value="TPR-like_helical_dom_sf"/>
</dbReference>
<sequence>MKRSLVFLPFILIFSSLVFGQSSRSVKFFEKGEKAVAERNFGEAKAYLEKSIAEDSTNGNSYYLLAYLNILDKDYEKARQLYRELMKCCSKDAKFMLAHLSLAEYEWSLGNYKKAIGFANSFLAFNPGRKKYREIRRANKILASSNYALENIDNVLPYSYESIGEKVNVKAQQYFPAITADGKELYFTARDERDNENIFKTSYFNAEWSSPEEVEELNTQFNEGTCSISADGTIMIFTSCESTRDRAGYGSCDLFITQKVGDKWSKPKNLGPNINSRDWESQPSLSADGRTLYFVSDRRGGQGKKDIWVSYLNEHNQWTLAENLGETINTADDDLSPYIHSNGHTLYFSSEGHLGFGGLDLFKSEKASGSWSTPQNLGYPINDHSDQVSLVVSADGSKGYFSKEHIDGNQRTSKIVSFDLPKEIIPQSLSTYLKGVVYDAITKKPIKAQLELKLLDRIETESKVLSDGETGKYLIVLNQNEEYALYISKPGYLFQSLTFDMHNAGVEGVTLDVFLQRVDQGTNITLSNIFFNSNEYVLQKKSNVELNKVKDFLVLNPSLNVEISGHTDNIGSQEYNLDLSQKRAEAVTNYLIKNGIDASRLKAVGYGEKKPIADNNTELGRKENRRIEFEIL</sequence>
<dbReference type="Gene3D" id="1.25.40.10">
    <property type="entry name" value="Tetratricopeptide repeat domain"/>
    <property type="match status" value="1"/>
</dbReference>
<dbReference type="PRINTS" id="PR01021">
    <property type="entry name" value="OMPADOMAIN"/>
</dbReference>
<dbReference type="Proteomes" id="UP000576082">
    <property type="component" value="Unassembled WGS sequence"/>
</dbReference>
<dbReference type="Gene3D" id="2.120.10.30">
    <property type="entry name" value="TolB, C-terminal domain"/>
    <property type="match status" value="1"/>
</dbReference>
<dbReference type="AlphaFoldDB" id="A0A7X9XCZ3"/>
<dbReference type="InterPro" id="IPR006665">
    <property type="entry name" value="OmpA-like"/>
</dbReference>
<dbReference type="Gene3D" id="3.30.1330.60">
    <property type="entry name" value="OmpA-like domain"/>
    <property type="match status" value="1"/>
</dbReference>
<feature type="domain" description="OmpA-like" evidence="5">
    <location>
        <begin position="518"/>
        <end position="632"/>
    </location>
</feature>
<evidence type="ECO:0000256" key="2">
    <source>
        <dbReference type="ARBA" id="ARBA00023136"/>
    </source>
</evidence>
<evidence type="ECO:0000313" key="7">
    <source>
        <dbReference type="Proteomes" id="UP000576082"/>
    </source>
</evidence>
<reference evidence="6 7" key="1">
    <citation type="submission" date="2020-04" db="EMBL/GenBank/DDBJ databases">
        <title>Flammeovirga sp. SR4, a novel species isolated from seawater.</title>
        <authorList>
            <person name="Wang X."/>
        </authorList>
    </citation>
    <scope>NUCLEOTIDE SEQUENCE [LARGE SCALE GENOMIC DNA]</scope>
    <source>
        <strain evidence="6 7">ATCC 23126</strain>
    </source>
</reference>
<evidence type="ECO:0000313" key="6">
    <source>
        <dbReference type="EMBL" id="NME72253.1"/>
    </source>
</evidence>
<evidence type="ECO:0000256" key="1">
    <source>
        <dbReference type="ARBA" id="ARBA00004442"/>
    </source>
</evidence>
<evidence type="ECO:0000256" key="3">
    <source>
        <dbReference type="ARBA" id="ARBA00023237"/>
    </source>
</evidence>
<dbReference type="PANTHER" id="PTHR30329">
    <property type="entry name" value="STATOR ELEMENT OF FLAGELLAR MOTOR COMPLEX"/>
    <property type="match status" value="1"/>
</dbReference>
<dbReference type="Pfam" id="PF07676">
    <property type="entry name" value="PD40"/>
    <property type="match status" value="3"/>
</dbReference>
<dbReference type="CDD" id="cd07185">
    <property type="entry name" value="OmpA_C-like"/>
    <property type="match status" value="1"/>
</dbReference>
<dbReference type="SMART" id="SM00028">
    <property type="entry name" value="TPR"/>
    <property type="match status" value="3"/>
</dbReference>
<protein>
    <submittedName>
        <fullName evidence="6">OmpA family protein</fullName>
    </submittedName>
</protein>
<dbReference type="InterPro" id="IPR019734">
    <property type="entry name" value="TPR_rpt"/>
</dbReference>
<keyword evidence="2 4" id="KW-0472">Membrane</keyword>
<dbReference type="InterPro" id="IPR011042">
    <property type="entry name" value="6-blade_b-propeller_TolB-like"/>
</dbReference>
<dbReference type="Pfam" id="PF00691">
    <property type="entry name" value="OmpA"/>
    <property type="match status" value="1"/>
</dbReference>
<dbReference type="Pfam" id="PF14559">
    <property type="entry name" value="TPR_19"/>
    <property type="match status" value="1"/>
</dbReference>
<dbReference type="InterPro" id="IPR050330">
    <property type="entry name" value="Bact_OuterMem_StrucFunc"/>
</dbReference>
<dbReference type="InterPro" id="IPR006664">
    <property type="entry name" value="OMP_bac"/>
</dbReference>
<dbReference type="GO" id="GO:0009279">
    <property type="term" value="C:cell outer membrane"/>
    <property type="evidence" value="ECO:0007669"/>
    <property type="project" value="UniProtKB-SubCell"/>
</dbReference>
<dbReference type="PANTHER" id="PTHR30329:SF21">
    <property type="entry name" value="LIPOPROTEIN YIAD-RELATED"/>
    <property type="match status" value="1"/>
</dbReference>
<gene>
    <name evidence="6" type="ORF">HHU12_30110</name>
</gene>
<dbReference type="EMBL" id="JABANE010000146">
    <property type="protein sequence ID" value="NME72253.1"/>
    <property type="molecule type" value="Genomic_DNA"/>
</dbReference>
<organism evidence="6 7">
    <name type="scientific">Flammeovirga aprica JL-4</name>
    <dbReference type="NCBI Taxonomy" id="694437"/>
    <lineage>
        <taxon>Bacteria</taxon>
        <taxon>Pseudomonadati</taxon>
        <taxon>Bacteroidota</taxon>
        <taxon>Cytophagia</taxon>
        <taxon>Cytophagales</taxon>
        <taxon>Flammeovirgaceae</taxon>
        <taxon>Flammeovirga</taxon>
    </lineage>
</organism>
<dbReference type="SUPFAM" id="SSF82171">
    <property type="entry name" value="DPP6 N-terminal domain-like"/>
    <property type="match status" value="1"/>
</dbReference>